<dbReference type="AlphaFoldDB" id="U5DEK7"/>
<dbReference type="HOGENOM" id="CLU_2281241_0_0_1"/>
<protein>
    <recommendedName>
        <fullName evidence="3">Pentatricopeptide repeat-containing protein</fullName>
    </recommendedName>
</protein>
<evidence type="ECO:0008006" key="3">
    <source>
        <dbReference type="Google" id="ProtNLM"/>
    </source>
</evidence>
<gene>
    <name evidence="1" type="ORF">AMTR_s00070p00149440</name>
</gene>
<proteinExistence type="predicted"/>
<evidence type="ECO:0000313" key="1">
    <source>
        <dbReference type="EMBL" id="ERN20645.1"/>
    </source>
</evidence>
<dbReference type="Gramene" id="ERN20645">
    <property type="protein sequence ID" value="ERN20645"/>
    <property type="gene ID" value="AMTR_s00070p00149440"/>
</dbReference>
<name>U5DEK7_AMBTC</name>
<reference evidence="2" key="1">
    <citation type="journal article" date="2013" name="Science">
        <title>The Amborella genome and the evolution of flowering plants.</title>
        <authorList>
            <consortium name="Amborella Genome Project"/>
        </authorList>
    </citation>
    <scope>NUCLEOTIDE SEQUENCE [LARGE SCALE GENOMIC DNA]</scope>
</reference>
<organism evidence="1 2">
    <name type="scientific">Amborella trichopoda</name>
    <dbReference type="NCBI Taxonomy" id="13333"/>
    <lineage>
        <taxon>Eukaryota</taxon>
        <taxon>Viridiplantae</taxon>
        <taxon>Streptophyta</taxon>
        <taxon>Embryophyta</taxon>
        <taxon>Tracheophyta</taxon>
        <taxon>Spermatophyta</taxon>
        <taxon>Magnoliopsida</taxon>
        <taxon>Amborellales</taxon>
        <taxon>Amborellaceae</taxon>
        <taxon>Amborella</taxon>
    </lineage>
</organism>
<dbReference type="EMBL" id="KI392058">
    <property type="protein sequence ID" value="ERN20645.1"/>
    <property type="molecule type" value="Genomic_DNA"/>
</dbReference>
<sequence length="102" mass="11905">MSWIVMIACYAERTYVNEAWELMVEMQLQVAMRKKMNCQGIRKEAGCSWIEIESEIHEFVAGDRSHPRIVKIKSLLKGLDSSLTSFIQEEHKSIKVENFKLK</sequence>
<dbReference type="Proteomes" id="UP000017836">
    <property type="component" value="Unassembled WGS sequence"/>
</dbReference>
<keyword evidence="2" id="KW-1185">Reference proteome</keyword>
<dbReference type="eggNOG" id="KOG4197">
    <property type="taxonomic scope" value="Eukaryota"/>
</dbReference>
<dbReference type="InterPro" id="IPR046849">
    <property type="entry name" value="E2_motif"/>
</dbReference>
<dbReference type="Pfam" id="PF20430">
    <property type="entry name" value="Eplus_motif"/>
    <property type="match status" value="1"/>
</dbReference>
<evidence type="ECO:0000313" key="2">
    <source>
        <dbReference type="Proteomes" id="UP000017836"/>
    </source>
</evidence>
<accession>U5DEK7</accession>